<name>A0ABN9QUP6_9DINO</name>
<reference evidence="1" key="1">
    <citation type="submission" date="2023-10" db="EMBL/GenBank/DDBJ databases">
        <authorList>
            <person name="Chen Y."/>
            <person name="Shah S."/>
            <person name="Dougan E. K."/>
            <person name="Thang M."/>
            <person name="Chan C."/>
        </authorList>
    </citation>
    <scope>NUCLEOTIDE SEQUENCE [LARGE SCALE GENOMIC DNA]</scope>
</reference>
<sequence>MASACQLVIHKILASPLRRLVNKPPRAATLVLSHAWRAVARDDQKLCGASERERTSAVHSAISLLRTAQKLIVTKAARLAAGTHCLGRLDPCPAQMAGGLLPFL</sequence>
<evidence type="ECO:0000313" key="1">
    <source>
        <dbReference type="EMBL" id="CAK0808927.1"/>
    </source>
</evidence>
<proteinExistence type="predicted"/>
<gene>
    <name evidence="1" type="ORF">PCOR1329_LOCUS14340</name>
</gene>
<dbReference type="EMBL" id="CAUYUJ010004280">
    <property type="protein sequence ID" value="CAK0808927.1"/>
    <property type="molecule type" value="Genomic_DNA"/>
</dbReference>
<dbReference type="Proteomes" id="UP001189429">
    <property type="component" value="Unassembled WGS sequence"/>
</dbReference>
<organism evidence="1 2">
    <name type="scientific">Prorocentrum cordatum</name>
    <dbReference type="NCBI Taxonomy" id="2364126"/>
    <lineage>
        <taxon>Eukaryota</taxon>
        <taxon>Sar</taxon>
        <taxon>Alveolata</taxon>
        <taxon>Dinophyceae</taxon>
        <taxon>Prorocentrales</taxon>
        <taxon>Prorocentraceae</taxon>
        <taxon>Prorocentrum</taxon>
    </lineage>
</organism>
<keyword evidence="2" id="KW-1185">Reference proteome</keyword>
<comment type="caution">
    <text evidence="1">The sequence shown here is derived from an EMBL/GenBank/DDBJ whole genome shotgun (WGS) entry which is preliminary data.</text>
</comment>
<protein>
    <submittedName>
        <fullName evidence="1">Uncharacterized protein</fullName>
    </submittedName>
</protein>
<accession>A0ABN9QUP6</accession>
<evidence type="ECO:0000313" key="2">
    <source>
        <dbReference type="Proteomes" id="UP001189429"/>
    </source>
</evidence>